<dbReference type="GO" id="GO:0008641">
    <property type="term" value="F:ubiquitin-like modifier activating enzyme activity"/>
    <property type="evidence" value="ECO:0007669"/>
    <property type="project" value="InterPro"/>
</dbReference>
<dbReference type="OrthoDB" id="9804286at2"/>
<reference evidence="15 16" key="1">
    <citation type="submission" date="2017-03" db="EMBL/GenBank/DDBJ databases">
        <authorList>
            <person name="Afonso C.L."/>
            <person name="Miller P.J."/>
            <person name="Scott M.A."/>
            <person name="Spackman E."/>
            <person name="Goraichik I."/>
            <person name="Dimitrov K.M."/>
            <person name="Suarez D.L."/>
            <person name="Swayne D.E."/>
        </authorList>
    </citation>
    <scope>NUCLEOTIDE SEQUENCE [LARGE SCALE GENOMIC DNA]</scope>
    <source>
        <strain evidence="15">SB41UT1</strain>
    </source>
</reference>
<dbReference type="InterPro" id="IPR045886">
    <property type="entry name" value="ThiF/MoeB/HesA"/>
</dbReference>
<evidence type="ECO:0000256" key="11">
    <source>
        <dbReference type="ARBA" id="ARBA00075110"/>
    </source>
</evidence>
<protein>
    <recommendedName>
        <fullName evidence="10">Molybdopterin-synthase adenylyltransferase</fullName>
        <ecNumber evidence="9">2.7.7.80</ecNumber>
    </recommendedName>
    <alternativeName>
        <fullName evidence="13">MoaD protein adenylase</fullName>
    </alternativeName>
    <alternativeName>
        <fullName evidence="11">Molybdopterin-converting factor subunit 1 adenylase</fullName>
    </alternativeName>
    <alternativeName>
        <fullName evidence="12">Sulfur carrier protein MoaD adenylyltransferase</fullName>
    </alternativeName>
</protein>
<proteinExistence type="inferred from homology"/>
<dbReference type="Proteomes" id="UP000196573">
    <property type="component" value="Unassembled WGS sequence"/>
</dbReference>
<dbReference type="NCBIfam" id="NF004281">
    <property type="entry name" value="PRK05690.1"/>
    <property type="match status" value="1"/>
</dbReference>
<evidence type="ECO:0000256" key="7">
    <source>
        <dbReference type="ARBA" id="ARBA00055169"/>
    </source>
</evidence>
<dbReference type="RefSeq" id="WP_087105883.1">
    <property type="nucleotide sequence ID" value="NZ_CBCSCN010000012.1"/>
</dbReference>
<gene>
    <name evidence="15" type="primary">moeB</name>
    <name evidence="15" type="ORF">EHSB41UT_00123</name>
</gene>
<dbReference type="Gene3D" id="3.40.50.720">
    <property type="entry name" value="NAD(P)-binding Rossmann-like Domain"/>
    <property type="match status" value="1"/>
</dbReference>
<comment type="subunit">
    <text evidence="8">Homodimer. Forms a stable heterotetrameric complex of 2 MoeB and 2 MoaD during adenylation of MoaD.</text>
</comment>
<evidence type="ECO:0000259" key="14">
    <source>
        <dbReference type="Pfam" id="PF00899"/>
    </source>
</evidence>
<organism evidence="15 16">
    <name type="scientific">Parendozoicomonas haliclonae</name>
    <dbReference type="NCBI Taxonomy" id="1960125"/>
    <lineage>
        <taxon>Bacteria</taxon>
        <taxon>Pseudomonadati</taxon>
        <taxon>Pseudomonadota</taxon>
        <taxon>Gammaproteobacteria</taxon>
        <taxon>Oceanospirillales</taxon>
        <taxon>Endozoicomonadaceae</taxon>
        <taxon>Parendozoicomonas</taxon>
    </lineage>
</organism>
<dbReference type="PANTHER" id="PTHR10953">
    <property type="entry name" value="UBIQUITIN-ACTIVATING ENZYME E1"/>
    <property type="match status" value="1"/>
</dbReference>
<keyword evidence="15" id="KW-0548">Nucleotidyltransferase</keyword>
<dbReference type="InterPro" id="IPR000594">
    <property type="entry name" value="ThiF_NAD_FAD-bd"/>
</dbReference>
<dbReference type="PANTHER" id="PTHR10953:SF102">
    <property type="entry name" value="ADENYLYLTRANSFERASE AND SULFURTRANSFERASE MOCS3"/>
    <property type="match status" value="1"/>
</dbReference>
<dbReference type="EC" id="2.7.7.80" evidence="9"/>
<evidence type="ECO:0000256" key="2">
    <source>
        <dbReference type="ARBA" id="ARBA00009919"/>
    </source>
</evidence>
<keyword evidence="16" id="KW-1185">Reference proteome</keyword>
<evidence type="ECO:0000256" key="3">
    <source>
        <dbReference type="ARBA" id="ARBA00022679"/>
    </source>
</evidence>
<dbReference type="AlphaFoldDB" id="A0A1X7AE29"/>
<evidence type="ECO:0000256" key="10">
    <source>
        <dbReference type="ARBA" id="ARBA00073635"/>
    </source>
</evidence>
<evidence type="ECO:0000256" key="6">
    <source>
        <dbReference type="ARBA" id="ARBA00052218"/>
    </source>
</evidence>
<keyword evidence="5" id="KW-0067">ATP-binding</keyword>
<dbReference type="EMBL" id="FWPT01000001">
    <property type="protein sequence ID" value="SMA32204.1"/>
    <property type="molecule type" value="Genomic_DNA"/>
</dbReference>
<evidence type="ECO:0000256" key="13">
    <source>
        <dbReference type="ARBA" id="ARBA00078531"/>
    </source>
</evidence>
<comment type="similarity">
    <text evidence="2">Belongs to the HesA/MoeB/ThiF family.</text>
</comment>
<evidence type="ECO:0000256" key="4">
    <source>
        <dbReference type="ARBA" id="ARBA00022741"/>
    </source>
</evidence>
<dbReference type="GO" id="GO:0008146">
    <property type="term" value="F:sulfotransferase activity"/>
    <property type="evidence" value="ECO:0007669"/>
    <property type="project" value="TreeGrafter"/>
</dbReference>
<dbReference type="GO" id="GO:0004792">
    <property type="term" value="F:thiosulfate-cyanide sulfurtransferase activity"/>
    <property type="evidence" value="ECO:0007669"/>
    <property type="project" value="TreeGrafter"/>
</dbReference>
<dbReference type="FunFam" id="3.40.50.720:FF:000033">
    <property type="entry name" value="Adenylyltransferase and sulfurtransferase MOCS3"/>
    <property type="match status" value="1"/>
</dbReference>
<name>A0A1X7AE29_9GAMM</name>
<evidence type="ECO:0000256" key="8">
    <source>
        <dbReference type="ARBA" id="ARBA00063809"/>
    </source>
</evidence>
<sequence>MMNDDQLLRYSRQIMLPQFDIAGQDKLLAARVLIIGAGGLGCPTALYLAAAGVGSITIVDDDAVDLSNLQRQIAHTTRDLGTNKAISLTESIHAINPDTHVNAIAGRLDEEALAEQVQQVNVLIECTDNFPSRFLLNKMGVRFGKPLVSGAAIGFTGQLSVFNLTPETPCYACLYSDVDEQQLTCSEAGILSPVTGVIGSLQAVEAIKVITGIGQPLASKLMIYDGLTADFRTMGLAKDPECAVCSKGACSKEA</sequence>
<keyword evidence="3 15" id="KW-0808">Transferase</keyword>
<accession>A0A1X7AE29</accession>
<dbReference type="GO" id="GO:0061605">
    <property type="term" value="F:molybdopterin-synthase adenylyltransferase activity"/>
    <property type="evidence" value="ECO:0007669"/>
    <property type="project" value="UniProtKB-EC"/>
</dbReference>
<dbReference type="InterPro" id="IPR035985">
    <property type="entry name" value="Ubiquitin-activating_enz"/>
</dbReference>
<comment type="pathway">
    <text evidence="1">Cofactor biosynthesis; molybdopterin biosynthesis.</text>
</comment>
<feature type="domain" description="THIF-type NAD/FAD binding fold" evidence="14">
    <location>
        <begin position="10"/>
        <end position="243"/>
    </location>
</feature>
<dbReference type="GO" id="GO:0005524">
    <property type="term" value="F:ATP binding"/>
    <property type="evidence" value="ECO:0007669"/>
    <property type="project" value="UniProtKB-KW"/>
</dbReference>
<dbReference type="CDD" id="cd00757">
    <property type="entry name" value="ThiF_MoeB_HesA_family"/>
    <property type="match status" value="1"/>
</dbReference>
<evidence type="ECO:0000313" key="16">
    <source>
        <dbReference type="Proteomes" id="UP000196573"/>
    </source>
</evidence>
<evidence type="ECO:0000256" key="9">
    <source>
        <dbReference type="ARBA" id="ARBA00066884"/>
    </source>
</evidence>
<dbReference type="Pfam" id="PF00899">
    <property type="entry name" value="ThiF"/>
    <property type="match status" value="1"/>
</dbReference>
<evidence type="ECO:0000256" key="5">
    <source>
        <dbReference type="ARBA" id="ARBA00022840"/>
    </source>
</evidence>
<evidence type="ECO:0000256" key="1">
    <source>
        <dbReference type="ARBA" id="ARBA00005046"/>
    </source>
</evidence>
<evidence type="ECO:0000256" key="12">
    <source>
        <dbReference type="ARBA" id="ARBA00075328"/>
    </source>
</evidence>
<dbReference type="SUPFAM" id="SSF69572">
    <property type="entry name" value="Activating enzymes of the ubiquitin-like proteins"/>
    <property type="match status" value="1"/>
</dbReference>
<comment type="function">
    <text evidence="7">Catalyzes the adenylation by ATP of the carboxyl group of the C-terminal glycine of sulfur carrier protein MoaD.</text>
</comment>
<evidence type="ECO:0000313" key="15">
    <source>
        <dbReference type="EMBL" id="SMA32204.1"/>
    </source>
</evidence>
<comment type="catalytic activity">
    <reaction evidence="6">
        <text>[molybdopterin-synthase sulfur-carrier protein]-C-terminal Gly-Gly + ATP + H(+) = [molybdopterin-synthase sulfur-carrier protein]-C-terminal Gly-Gly-AMP + diphosphate</text>
        <dbReference type="Rhea" id="RHEA:43616"/>
        <dbReference type="Rhea" id="RHEA-COMP:12159"/>
        <dbReference type="Rhea" id="RHEA-COMP:12202"/>
        <dbReference type="ChEBI" id="CHEBI:15378"/>
        <dbReference type="ChEBI" id="CHEBI:30616"/>
        <dbReference type="ChEBI" id="CHEBI:33019"/>
        <dbReference type="ChEBI" id="CHEBI:90618"/>
        <dbReference type="ChEBI" id="CHEBI:90778"/>
        <dbReference type="EC" id="2.7.7.80"/>
    </reaction>
</comment>
<dbReference type="GO" id="GO:0005829">
    <property type="term" value="C:cytosol"/>
    <property type="evidence" value="ECO:0007669"/>
    <property type="project" value="TreeGrafter"/>
</dbReference>
<keyword evidence="4" id="KW-0547">Nucleotide-binding</keyword>